<evidence type="ECO:0000259" key="5">
    <source>
        <dbReference type="Pfam" id="PF00890"/>
    </source>
</evidence>
<comment type="cofactor">
    <cofactor evidence="1">
        <name>FAD</name>
        <dbReference type="ChEBI" id="CHEBI:57692"/>
    </cofactor>
</comment>
<evidence type="ECO:0000256" key="3">
    <source>
        <dbReference type="ARBA" id="ARBA00022827"/>
    </source>
</evidence>
<dbReference type="InterPro" id="IPR050315">
    <property type="entry name" value="FAD-oxidoreductase_2"/>
</dbReference>
<dbReference type="SUPFAM" id="SSF51905">
    <property type="entry name" value="FAD/NAD(P)-binding domain"/>
    <property type="match status" value="1"/>
</dbReference>
<evidence type="ECO:0000313" key="7">
    <source>
        <dbReference type="Proteomes" id="UP000051085"/>
    </source>
</evidence>
<sequence>MKSKQDNYDVVIVGSGAAGIAAGLTAVQDGHRVLLLEKGKTTGGSSNYTEGLVAINSYLQKAKGIKIKATDVLSEEVNYSKYKADSRIWRDYINNSAENVQWLHDQGVEFEGVQAMGAGEATWHIYKGMGHGVIHDVLQPKFEQLGGEVLTLTRAIKLTRQADGQVRVTLRDHRTGDKYDVTARAVVLAAGGYLNNAKMIATETPYDETRLVPVSSGKGTGDGLRMAWNIGAQKYGTGMAMLFGGYLRDEDEPSYKMMASQMNTAAGQQPLLWVNQDGERFVNEEVVYNFSLAGNALYTQSQVYSILDQAVIDKMATTGNFMGLGIYFKRGQKMDQLQDELDRAVAAKKSFIFKADTIEDLARQMGLPVEKLTATIQRYNRFADQGSDDDFGKDPKYLQKVAQGPFYGFHLNIGAFCTMGGLKVTPANEVLNDHAHVISGLYAAGNDASGLVGDTYGPNMPGTCVGYAFYSGRNAAHHINDYLK</sequence>
<dbReference type="InterPro" id="IPR003953">
    <property type="entry name" value="FAD-dep_OxRdtase_2_FAD-bd"/>
</dbReference>
<dbReference type="Proteomes" id="UP000051085">
    <property type="component" value="Unassembled WGS sequence"/>
</dbReference>
<dbReference type="Gene3D" id="3.50.50.60">
    <property type="entry name" value="FAD/NAD(P)-binding domain"/>
    <property type="match status" value="1"/>
</dbReference>
<dbReference type="GeneID" id="87978038"/>
<keyword evidence="2" id="KW-0285">Flavoprotein</keyword>
<dbReference type="Pfam" id="PF00890">
    <property type="entry name" value="FAD_binding_2"/>
    <property type="match status" value="1"/>
</dbReference>
<comment type="caution">
    <text evidence="6">The sequence shown here is derived from an EMBL/GenBank/DDBJ whole genome shotgun (WGS) entry which is preliminary data.</text>
</comment>
<dbReference type="GO" id="GO:0033765">
    <property type="term" value="F:steroid dehydrogenase activity, acting on the CH-CH group of donors"/>
    <property type="evidence" value="ECO:0007669"/>
    <property type="project" value="UniProtKB-ARBA"/>
</dbReference>
<dbReference type="PANTHER" id="PTHR43400:SF10">
    <property type="entry name" value="3-OXOSTEROID 1-DEHYDROGENASE"/>
    <property type="match status" value="1"/>
</dbReference>
<evidence type="ECO:0000256" key="2">
    <source>
        <dbReference type="ARBA" id="ARBA00022630"/>
    </source>
</evidence>
<name>A0A922PUB2_9LACO</name>
<accession>A0A922PUB2</accession>
<dbReference type="InterPro" id="IPR036188">
    <property type="entry name" value="FAD/NAD-bd_sf"/>
</dbReference>
<dbReference type="RefSeq" id="WP_057807916.1">
    <property type="nucleotide sequence ID" value="NZ_AZGO01000060.1"/>
</dbReference>
<evidence type="ECO:0000313" key="6">
    <source>
        <dbReference type="EMBL" id="KRM35744.1"/>
    </source>
</evidence>
<dbReference type="EMBL" id="AZGO01000060">
    <property type="protein sequence ID" value="KRM35744.1"/>
    <property type="molecule type" value="Genomic_DNA"/>
</dbReference>
<dbReference type="PANTHER" id="PTHR43400">
    <property type="entry name" value="FUMARATE REDUCTASE"/>
    <property type="match status" value="1"/>
</dbReference>
<gene>
    <name evidence="6" type="ORF">FD34_GL000632</name>
</gene>
<dbReference type="GO" id="GO:0008202">
    <property type="term" value="P:steroid metabolic process"/>
    <property type="evidence" value="ECO:0007669"/>
    <property type="project" value="UniProtKB-ARBA"/>
</dbReference>
<dbReference type="AlphaFoldDB" id="A0A922PUB2"/>
<evidence type="ECO:0000256" key="4">
    <source>
        <dbReference type="ARBA" id="ARBA00023002"/>
    </source>
</evidence>
<evidence type="ECO:0000256" key="1">
    <source>
        <dbReference type="ARBA" id="ARBA00001974"/>
    </source>
</evidence>
<reference evidence="6 7" key="1">
    <citation type="journal article" date="2015" name="Genome Announc.">
        <title>Expanding the biotechnology potential of lactobacilli through comparative genomics of 213 strains and associated genera.</title>
        <authorList>
            <person name="Sun Z."/>
            <person name="Harris H.M."/>
            <person name="McCann A."/>
            <person name="Guo C."/>
            <person name="Argimon S."/>
            <person name="Zhang W."/>
            <person name="Yang X."/>
            <person name="Jeffery I.B."/>
            <person name="Cooney J.C."/>
            <person name="Kagawa T.F."/>
            <person name="Liu W."/>
            <person name="Song Y."/>
            <person name="Salvetti E."/>
            <person name="Wrobel A."/>
            <person name="Rasinkangas P."/>
            <person name="Parkhill J."/>
            <person name="Rea M.C."/>
            <person name="O'Sullivan O."/>
            <person name="Ritari J."/>
            <person name="Douillard F.P."/>
            <person name="Paul Ross R."/>
            <person name="Yang R."/>
            <person name="Briner A.E."/>
            <person name="Felis G.E."/>
            <person name="de Vos W.M."/>
            <person name="Barrangou R."/>
            <person name="Klaenhammer T.R."/>
            <person name="Caufield P.W."/>
            <person name="Cui Y."/>
            <person name="Zhang H."/>
            <person name="O'Toole P.W."/>
        </authorList>
    </citation>
    <scope>NUCLEOTIDE SEQUENCE [LARGE SCALE GENOMIC DNA]</scope>
    <source>
        <strain evidence="6 7">DSM 8475</strain>
    </source>
</reference>
<keyword evidence="4" id="KW-0560">Oxidoreductase</keyword>
<feature type="domain" description="FAD-dependent oxidoreductase 2 FAD-binding" evidence="5">
    <location>
        <begin position="9"/>
        <end position="453"/>
    </location>
</feature>
<protein>
    <submittedName>
        <fullName evidence="6">Fumarate reductase flavoprotein subunit</fullName>
    </submittedName>
</protein>
<proteinExistence type="predicted"/>
<dbReference type="Gene3D" id="3.90.700.10">
    <property type="entry name" value="Succinate dehydrogenase/fumarate reductase flavoprotein, catalytic domain"/>
    <property type="match status" value="1"/>
</dbReference>
<dbReference type="InterPro" id="IPR027477">
    <property type="entry name" value="Succ_DH/fumarate_Rdtase_cat_sf"/>
</dbReference>
<keyword evidence="3" id="KW-0274">FAD</keyword>
<dbReference type="PRINTS" id="PR00411">
    <property type="entry name" value="PNDRDTASEI"/>
</dbReference>
<dbReference type="SUPFAM" id="SSF56425">
    <property type="entry name" value="Succinate dehydrogenase/fumarate reductase flavoprotein, catalytic domain"/>
    <property type="match status" value="1"/>
</dbReference>
<organism evidence="6 7">
    <name type="scientific">Limosilactobacillus pontis DSM 8475</name>
    <dbReference type="NCBI Taxonomy" id="1423794"/>
    <lineage>
        <taxon>Bacteria</taxon>
        <taxon>Bacillati</taxon>
        <taxon>Bacillota</taxon>
        <taxon>Bacilli</taxon>
        <taxon>Lactobacillales</taxon>
        <taxon>Lactobacillaceae</taxon>
        <taxon>Limosilactobacillus</taxon>
    </lineage>
</organism>